<reference evidence="1 2" key="1">
    <citation type="submission" date="2015-12" db="EMBL/GenBank/DDBJ databases">
        <title>Draft genome of the nematode, Onchocerca flexuosa.</title>
        <authorList>
            <person name="Mitreva M."/>
        </authorList>
    </citation>
    <scope>NUCLEOTIDE SEQUENCE [LARGE SCALE GENOMIC DNA]</scope>
    <source>
        <strain evidence="1">Red Deer</strain>
    </source>
</reference>
<reference evidence="3" key="2">
    <citation type="submission" date="2016-06" db="UniProtKB">
        <authorList>
            <consortium name="WormBaseParasite"/>
        </authorList>
    </citation>
    <scope>IDENTIFICATION</scope>
</reference>
<dbReference type="WBParaSite" id="OFLC_0000396301-mRNA-1">
    <property type="protein sequence ID" value="OFLC_0000396301-mRNA-1"/>
    <property type="gene ID" value="OFLC_0000396301"/>
</dbReference>
<dbReference type="STRING" id="387005.A0A183H902"/>
<gene>
    <name evidence="1" type="ORF">X798_04389</name>
</gene>
<dbReference type="Proteomes" id="UP000242913">
    <property type="component" value="Unassembled WGS sequence"/>
</dbReference>
<protein>
    <submittedName>
        <fullName evidence="3">SMK-1 domain-containing protein</fullName>
    </submittedName>
</protein>
<evidence type="ECO:0000313" key="3">
    <source>
        <dbReference type="WBParaSite" id="OFLC_0000396301-mRNA-1"/>
    </source>
</evidence>
<evidence type="ECO:0000313" key="2">
    <source>
        <dbReference type="Proteomes" id="UP000242913"/>
    </source>
</evidence>
<name>A0A183H902_9BILA</name>
<dbReference type="OrthoDB" id="5370059at2759"/>
<organism evidence="3">
    <name type="scientific">Onchocerca flexuosa</name>
    <dbReference type="NCBI Taxonomy" id="387005"/>
    <lineage>
        <taxon>Eukaryota</taxon>
        <taxon>Metazoa</taxon>
        <taxon>Ecdysozoa</taxon>
        <taxon>Nematoda</taxon>
        <taxon>Chromadorea</taxon>
        <taxon>Rhabditida</taxon>
        <taxon>Spirurina</taxon>
        <taxon>Spiruromorpha</taxon>
        <taxon>Filarioidea</taxon>
        <taxon>Onchocercidae</taxon>
        <taxon>Onchocerca</taxon>
    </lineage>
</organism>
<dbReference type="EMBL" id="KZ270006">
    <property type="protein sequence ID" value="OZC08586.1"/>
    <property type="molecule type" value="Genomic_DNA"/>
</dbReference>
<dbReference type="AlphaFoldDB" id="A0A183H902"/>
<keyword evidence="2" id="KW-1185">Reference proteome</keyword>
<accession>A0A183H902</accession>
<sequence length="107" mass="12248">LIFIEDCHFSEVLDEEVNRICLCYDVQGNNQEIRLRQLFQLAFNCPCKLTDLAGAGNILEIITMNTVVENQDFNSDEDEHLVEKHGKNSIQQKSSLLIENDGSISYR</sequence>
<proteinExistence type="predicted"/>
<evidence type="ECO:0000313" key="1">
    <source>
        <dbReference type="EMBL" id="OZC08586.1"/>
    </source>
</evidence>